<dbReference type="Pfam" id="PF00153">
    <property type="entry name" value="Mito_carr"/>
    <property type="match status" value="4"/>
</dbReference>
<keyword evidence="12" id="KW-1185">Reference proteome</keyword>
<feature type="repeat" description="Solcar" evidence="8">
    <location>
        <begin position="507"/>
        <end position="615"/>
    </location>
</feature>
<keyword evidence="6 10" id="KW-1133">Transmembrane helix</keyword>
<feature type="transmembrane region" description="Helical" evidence="10">
    <location>
        <begin position="547"/>
        <end position="566"/>
    </location>
</feature>
<evidence type="ECO:0000313" key="12">
    <source>
        <dbReference type="Proteomes" id="UP001153076"/>
    </source>
</evidence>
<feature type="transmembrane region" description="Helical" evidence="10">
    <location>
        <begin position="509"/>
        <end position="527"/>
    </location>
</feature>
<comment type="similarity">
    <text evidence="2">Belongs to the mitochondrial carrier (TC 2.A.29) family.</text>
</comment>
<evidence type="ECO:0000256" key="7">
    <source>
        <dbReference type="ARBA" id="ARBA00023136"/>
    </source>
</evidence>
<dbReference type="PANTHER" id="PTHR45667">
    <property type="entry name" value="S-ADENOSYLMETHIONINE MITOCHONDRIAL CARRIER PROTEIN"/>
    <property type="match status" value="1"/>
</dbReference>
<evidence type="ECO:0000256" key="4">
    <source>
        <dbReference type="ARBA" id="ARBA00022692"/>
    </source>
</evidence>
<accession>A0A9Q1QPD9</accession>
<keyword evidence="4 8" id="KW-0812">Transmembrane</keyword>
<name>A0A9Q1QPD9_9CARY</name>
<evidence type="ECO:0000256" key="10">
    <source>
        <dbReference type="SAM" id="Phobius"/>
    </source>
</evidence>
<dbReference type="EMBL" id="JAKOGI010000022">
    <property type="protein sequence ID" value="KAJ8449249.1"/>
    <property type="molecule type" value="Genomic_DNA"/>
</dbReference>
<protein>
    <recommendedName>
        <fullName evidence="13">Mitochondrial carrier protein</fullName>
    </recommendedName>
</protein>
<organism evidence="11 12">
    <name type="scientific">Carnegiea gigantea</name>
    <dbReference type="NCBI Taxonomy" id="171969"/>
    <lineage>
        <taxon>Eukaryota</taxon>
        <taxon>Viridiplantae</taxon>
        <taxon>Streptophyta</taxon>
        <taxon>Embryophyta</taxon>
        <taxon>Tracheophyta</taxon>
        <taxon>Spermatophyta</taxon>
        <taxon>Magnoliopsida</taxon>
        <taxon>eudicotyledons</taxon>
        <taxon>Gunneridae</taxon>
        <taxon>Pentapetalae</taxon>
        <taxon>Caryophyllales</taxon>
        <taxon>Cactineae</taxon>
        <taxon>Cactaceae</taxon>
        <taxon>Cactoideae</taxon>
        <taxon>Echinocereeae</taxon>
        <taxon>Carnegiea</taxon>
    </lineage>
</organism>
<keyword evidence="3" id="KW-0813">Transport</keyword>
<feature type="repeat" description="Solcar" evidence="8">
    <location>
        <begin position="626"/>
        <end position="752"/>
    </location>
</feature>
<dbReference type="InterPro" id="IPR018108">
    <property type="entry name" value="MCP_transmembrane"/>
</dbReference>
<dbReference type="PROSITE" id="PS50920">
    <property type="entry name" value="SOLCAR"/>
    <property type="match status" value="3"/>
</dbReference>
<evidence type="ECO:0008006" key="13">
    <source>
        <dbReference type="Google" id="ProtNLM"/>
    </source>
</evidence>
<keyword evidence="7 8" id="KW-0472">Membrane</keyword>
<evidence type="ECO:0000256" key="6">
    <source>
        <dbReference type="ARBA" id="ARBA00022989"/>
    </source>
</evidence>
<proteinExistence type="inferred from homology"/>
<dbReference type="Gene3D" id="1.50.40.10">
    <property type="entry name" value="Mitochondrial carrier domain"/>
    <property type="match status" value="2"/>
</dbReference>
<dbReference type="SUPFAM" id="SSF103506">
    <property type="entry name" value="Mitochondrial carrier"/>
    <property type="match status" value="1"/>
</dbReference>
<feature type="repeat" description="Solcar" evidence="8">
    <location>
        <begin position="413"/>
        <end position="498"/>
    </location>
</feature>
<evidence type="ECO:0000256" key="9">
    <source>
        <dbReference type="SAM" id="MobiDB-lite"/>
    </source>
</evidence>
<evidence type="ECO:0000256" key="5">
    <source>
        <dbReference type="ARBA" id="ARBA00022737"/>
    </source>
</evidence>
<reference evidence="11" key="1">
    <citation type="submission" date="2022-04" db="EMBL/GenBank/DDBJ databases">
        <title>Carnegiea gigantea Genome sequencing and assembly v2.</title>
        <authorList>
            <person name="Copetti D."/>
            <person name="Sanderson M.J."/>
            <person name="Burquez A."/>
            <person name="Wojciechowski M.F."/>
        </authorList>
    </citation>
    <scope>NUCLEOTIDE SEQUENCE</scope>
    <source>
        <strain evidence="11">SGP5-SGP5p</strain>
        <tissue evidence="11">Aerial part</tissue>
    </source>
</reference>
<comment type="caution">
    <text evidence="11">The sequence shown here is derived from an EMBL/GenBank/DDBJ whole genome shotgun (WGS) entry which is preliminary data.</text>
</comment>
<comment type="subcellular location">
    <subcellularLocation>
        <location evidence="1">Membrane</location>
        <topology evidence="1">Multi-pass membrane protein</topology>
    </subcellularLocation>
</comment>
<dbReference type="OrthoDB" id="10253709at2759"/>
<dbReference type="Proteomes" id="UP001153076">
    <property type="component" value="Unassembled WGS sequence"/>
</dbReference>
<evidence type="ECO:0000256" key="3">
    <source>
        <dbReference type="ARBA" id="ARBA00022448"/>
    </source>
</evidence>
<feature type="region of interest" description="Disordered" evidence="9">
    <location>
        <begin position="364"/>
        <end position="383"/>
    </location>
</feature>
<sequence>MQEACVFDRYAASVDSLKWIKSYFCCSSSSESSSTYHGSVSQPTIIANNWTNCSMAKHDQPPNQGQQSVKIRTKPLKGPSCQAADFAFETDICILSGDDRHARQKSTYQSPNILSTAELISTVGRIWDCASSSLSRLQPKAPANQSEAIGQRDSESCNSLRSDNFGMLDLSVRCLHVDMKSCHCCASIVQQSLEILRPTHKITCIPCDDHFIKNVFPSDNHHSSTGHHMNLKEMGLASVRIPSSLAGSYGWMSQICQWPCPLLPSFCGSMKIIESFFSEASVNACCPASGNEVASSSTSQTPSFGLGTDMPVDLSSGVIADAKASVSSDSEHCLQTVENTLNAVIISTASSMGLHGDYQVSISASGSNSEPVHETGNKGSLENIVRQSEKLDTEAKLQNESHSSATKNPHPLRARQEHAVSGALAGIFVSLCLHPIDTIKTVIQSCRAGGHNSPCFMGQSIISERGLTGLYRGISSNITTSAPISAIYTFTYESVKGYLLPSLSKEHHAVAHCTAGACASIATSFIFTPSERIKQQMQVNSHYRNCWYASVAFVVLLASLLVVVIIPDGCSLSAVFKIMESGGLLSLYTGWGAVLCRNIPHSIVKFYTYESLKQMFMSPPQSSKQPTTLQTLLCGGLAGSTAALVSTPFDVVKTRLQTQLNSPLYLGETMVQLSFFPPCFCNAMYGSLVETNDFVTQVPGSVRRYHSILNALKEIRECEGVKGLYRGLIPRFVMYMSQGALFFASYEFFKSVLSLQLPQHKTESLQYKQDADDDPLLPL</sequence>
<gene>
    <name evidence="11" type="ORF">Cgig2_002381</name>
</gene>
<keyword evidence="5" id="KW-0677">Repeat</keyword>
<evidence type="ECO:0000256" key="8">
    <source>
        <dbReference type="PROSITE-ProRule" id="PRU00282"/>
    </source>
</evidence>
<evidence type="ECO:0000256" key="2">
    <source>
        <dbReference type="ARBA" id="ARBA00006375"/>
    </source>
</evidence>
<evidence type="ECO:0000256" key="1">
    <source>
        <dbReference type="ARBA" id="ARBA00004141"/>
    </source>
</evidence>
<dbReference type="InterPro" id="IPR023395">
    <property type="entry name" value="MCP_dom_sf"/>
</dbReference>
<evidence type="ECO:0000313" key="11">
    <source>
        <dbReference type="EMBL" id="KAJ8449249.1"/>
    </source>
</evidence>
<dbReference type="AlphaFoldDB" id="A0A9Q1QPD9"/>
<dbReference type="GO" id="GO:0016020">
    <property type="term" value="C:membrane"/>
    <property type="evidence" value="ECO:0007669"/>
    <property type="project" value="UniProtKB-SubCell"/>
</dbReference>